<feature type="transmembrane region" description="Helical" evidence="2">
    <location>
        <begin position="91"/>
        <end position="112"/>
    </location>
</feature>
<feature type="transmembrane region" description="Helical" evidence="2">
    <location>
        <begin position="214"/>
        <end position="233"/>
    </location>
</feature>
<dbReference type="Proteomes" id="UP001214441">
    <property type="component" value="Unassembled WGS sequence"/>
</dbReference>
<evidence type="ECO:0000313" key="4">
    <source>
        <dbReference type="Proteomes" id="UP001214441"/>
    </source>
</evidence>
<dbReference type="InterPro" id="IPR010640">
    <property type="entry name" value="Low_temperature_requirement_A"/>
</dbReference>
<protein>
    <submittedName>
        <fullName evidence="3">Low temperature requirement protein A</fullName>
    </submittedName>
</protein>
<dbReference type="RefSeq" id="WP_274044823.1">
    <property type="nucleotide sequence ID" value="NZ_JANCPR020000084.1"/>
</dbReference>
<dbReference type="EMBL" id="JANCPR020000084">
    <property type="protein sequence ID" value="MDJ1138356.1"/>
    <property type="molecule type" value="Genomic_DNA"/>
</dbReference>
<accession>A0ABT7AC11</accession>
<feature type="transmembrane region" description="Helical" evidence="2">
    <location>
        <begin position="245"/>
        <end position="264"/>
    </location>
</feature>
<feature type="region of interest" description="Disordered" evidence="1">
    <location>
        <begin position="1"/>
        <end position="24"/>
    </location>
</feature>
<dbReference type="Pfam" id="PF06772">
    <property type="entry name" value="LtrA"/>
    <property type="match status" value="1"/>
</dbReference>
<proteinExistence type="predicted"/>
<reference evidence="3 4" key="1">
    <citation type="submission" date="2023-05" db="EMBL/GenBank/DDBJ databases">
        <title>Streptantibioticus silvisoli sp. nov., acidotolerant actinomycetes 1 from pine litter.</title>
        <authorList>
            <person name="Swiecimska M."/>
            <person name="Golinska P."/>
            <person name="Sangal V."/>
            <person name="Wachnowicz B."/>
            <person name="Goodfellow M."/>
        </authorList>
    </citation>
    <scope>NUCLEOTIDE SEQUENCE [LARGE SCALE GENOMIC DNA]</scope>
    <source>
        <strain evidence="3 4">DSM 42109</strain>
    </source>
</reference>
<feature type="transmembrane region" description="Helical" evidence="2">
    <location>
        <begin position="154"/>
        <end position="174"/>
    </location>
</feature>
<name>A0ABT7AC11_9ACTN</name>
<organism evidence="3 4">
    <name type="scientific">Streptomyces iconiensis</name>
    <dbReference type="NCBI Taxonomy" id="1384038"/>
    <lineage>
        <taxon>Bacteria</taxon>
        <taxon>Bacillati</taxon>
        <taxon>Actinomycetota</taxon>
        <taxon>Actinomycetes</taxon>
        <taxon>Kitasatosporales</taxon>
        <taxon>Streptomycetaceae</taxon>
        <taxon>Streptomyces</taxon>
    </lineage>
</organism>
<feature type="transmembrane region" description="Helical" evidence="2">
    <location>
        <begin position="58"/>
        <end position="79"/>
    </location>
</feature>
<feature type="transmembrane region" description="Helical" evidence="2">
    <location>
        <begin position="375"/>
        <end position="393"/>
    </location>
</feature>
<feature type="transmembrane region" description="Helical" evidence="2">
    <location>
        <begin position="321"/>
        <end position="340"/>
    </location>
</feature>
<keyword evidence="4" id="KW-1185">Reference proteome</keyword>
<feature type="transmembrane region" description="Helical" evidence="2">
    <location>
        <begin position="352"/>
        <end position="369"/>
    </location>
</feature>
<feature type="transmembrane region" description="Helical" evidence="2">
    <location>
        <begin position="285"/>
        <end position="309"/>
    </location>
</feature>
<gene>
    <name evidence="3" type="ORF">NMN56_041650</name>
</gene>
<dbReference type="PANTHER" id="PTHR36840:SF1">
    <property type="entry name" value="BLL5714 PROTEIN"/>
    <property type="match status" value="1"/>
</dbReference>
<keyword evidence="2" id="KW-0812">Transmembrane</keyword>
<dbReference type="PANTHER" id="PTHR36840">
    <property type="entry name" value="BLL5714 PROTEIN"/>
    <property type="match status" value="1"/>
</dbReference>
<feature type="transmembrane region" description="Helical" evidence="2">
    <location>
        <begin position="180"/>
        <end position="202"/>
    </location>
</feature>
<comment type="caution">
    <text evidence="3">The sequence shown here is derived from an EMBL/GenBank/DDBJ whole genome shotgun (WGS) entry which is preliminary data.</text>
</comment>
<keyword evidence="2" id="KW-0472">Membrane</keyword>
<evidence type="ECO:0000256" key="1">
    <source>
        <dbReference type="SAM" id="MobiDB-lite"/>
    </source>
</evidence>
<evidence type="ECO:0000313" key="3">
    <source>
        <dbReference type="EMBL" id="MDJ1138356.1"/>
    </source>
</evidence>
<keyword evidence="2" id="KW-1133">Transmembrane helix</keyword>
<sequence>MSESGGRRASWYRPMRGRDSSEEGRTATPLELLFDLSFVVAIAQLGTQLEHAVTEEHYGLGAMGFVFTFFAIWWAWMNFTWFASAYDTDDVPYRCATLVQIAGVLVLAAGVPRAFSGLDFTVPILGYAVMRTALIAQWLRAAHQARHSVRRHTALRYAGGITVAEAGWVAWLFMPDGWQLWWFLLLVIVELAVPAYAEHYSLTPWHAHHISERYGLFTIIVLGESITAATVGIQEALDGEGQARLGDLAAVVVGGLLIMFAMWWQYFSVPAHDLVRHRSQRLLSLLAWGYGHVLVFAGAAAVGPGLVVAANQALATNELDARMAAAAVGLPTALYVLCVEFLQLRPYQRTPLLRWVFPACAVLVLAAVFAPQPVLIMGIVMSLAVGVAVYGTGQTHAQEQLVAD</sequence>
<evidence type="ECO:0000256" key="2">
    <source>
        <dbReference type="SAM" id="Phobius"/>
    </source>
</evidence>